<evidence type="ECO:0000256" key="6">
    <source>
        <dbReference type="ARBA" id="ARBA00022777"/>
    </source>
</evidence>
<dbReference type="Pfam" id="PF02518">
    <property type="entry name" value="HATPase_c"/>
    <property type="match status" value="1"/>
</dbReference>
<dbReference type="PANTHER" id="PTHR43711">
    <property type="entry name" value="TWO-COMPONENT HISTIDINE KINASE"/>
    <property type="match status" value="1"/>
</dbReference>
<dbReference type="FunFam" id="3.30.565.10:FF:000006">
    <property type="entry name" value="Sensor histidine kinase WalK"/>
    <property type="match status" value="1"/>
</dbReference>
<evidence type="ECO:0000256" key="10">
    <source>
        <dbReference type="SAM" id="Phobius"/>
    </source>
</evidence>
<dbReference type="PROSITE" id="PS50885">
    <property type="entry name" value="HAMP"/>
    <property type="match status" value="1"/>
</dbReference>
<dbReference type="InterPro" id="IPR036890">
    <property type="entry name" value="HATPase_C_sf"/>
</dbReference>
<dbReference type="GO" id="GO:0016020">
    <property type="term" value="C:membrane"/>
    <property type="evidence" value="ECO:0007669"/>
    <property type="project" value="UniProtKB-SubCell"/>
</dbReference>
<reference evidence="13" key="1">
    <citation type="submission" date="2021-05" db="EMBL/GenBank/DDBJ databases">
        <title>Energy efficiency and biological interactions define the core microbiome of deep oligotrophic groundwater.</title>
        <authorList>
            <person name="Mehrshad M."/>
            <person name="Lopez-Fernandez M."/>
            <person name="Bell E."/>
            <person name="Bernier-Latmani R."/>
            <person name="Bertilsson S."/>
            <person name="Dopson M."/>
        </authorList>
    </citation>
    <scope>NUCLEOTIDE SEQUENCE</scope>
    <source>
        <strain evidence="13">Modern_marine.mb.64</strain>
    </source>
</reference>
<dbReference type="SMART" id="SM00304">
    <property type="entry name" value="HAMP"/>
    <property type="match status" value="1"/>
</dbReference>
<keyword evidence="9" id="KW-0175">Coiled coil</keyword>
<keyword evidence="7" id="KW-0902">Two-component regulatory system</keyword>
<dbReference type="InterPro" id="IPR003661">
    <property type="entry name" value="HisK_dim/P_dom"/>
</dbReference>
<evidence type="ECO:0000259" key="12">
    <source>
        <dbReference type="PROSITE" id="PS50885"/>
    </source>
</evidence>
<evidence type="ECO:0000256" key="5">
    <source>
        <dbReference type="ARBA" id="ARBA00022679"/>
    </source>
</evidence>
<dbReference type="EC" id="2.7.13.3" evidence="3"/>
<keyword evidence="5" id="KW-0808">Transferase</keyword>
<name>A0A948W5S3_UNCEI</name>
<dbReference type="SMART" id="SM00388">
    <property type="entry name" value="HisKA"/>
    <property type="match status" value="1"/>
</dbReference>
<keyword evidence="8 10" id="KW-0472">Membrane</keyword>
<dbReference type="CDD" id="cd00075">
    <property type="entry name" value="HATPase"/>
    <property type="match status" value="1"/>
</dbReference>
<dbReference type="Pfam" id="PF00512">
    <property type="entry name" value="HisKA"/>
    <property type="match status" value="1"/>
</dbReference>
<dbReference type="Gene3D" id="3.30.565.10">
    <property type="entry name" value="Histidine kinase-like ATPase, C-terminal domain"/>
    <property type="match status" value="1"/>
</dbReference>
<evidence type="ECO:0000256" key="4">
    <source>
        <dbReference type="ARBA" id="ARBA00022553"/>
    </source>
</evidence>
<evidence type="ECO:0000256" key="8">
    <source>
        <dbReference type="ARBA" id="ARBA00023136"/>
    </source>
</evidence>
<dbReference type="Gene3D" id="6.10.340.10">
    <property type="match status" value="1"/>
</dbReference>
<dbReference type="Gene3D" id="1.10.287.130">
    <property type="match status" value="1"/>
</dbReference>
<dbReference type="InterPro" id="IPR005467">
    <property type="entry name" value="His_kinase_dom"/>
</dbReference>
<evidence type="ECO:0000256" key="3">
    <source>
        <dbReference type="ARBA" id="ARBA00012438"/>
    </source>
</evidence>
<comment type="subcellular location">
    <subcellularLocation>
        <location evidence="2">Membrane</location>
    </subcellularLocation>
</comment>
<dbReference type="InterPro" id="IPR003660">
    <property type="entry name" value="HAMP_dom"/>
</dbReference>
<dbReference type="SUPFAM" id="SSF158472">
    <property type="entry name" value="HAMP domain-like"/>
    <property type="match status" value="1"/>
</dbReference>
<keyword evidence="10" id="KW-0812">Transmembrane</keyword>
<evidence type="ECO:0000256" key="2">
    <source>
        <dbReference type="ARBA" id="ARBA00004370"/>
    </source>
</evidence>
<evidence type="ECO:0000256" key="9">
    <source>
        <dbReference type="SAM" id="Coils"/>
    </source>
</evidence>
<accession>A0A948W5S3</accession>
<dbReference type="SUPFAM" id="SSF47384">
    <property type="entry name" value="Homodimeric domain of signal transducing histidine kinase"/>
    <property type="match status" value="1"/>
</dbReference>
<dbReference type="CDD" id="cd00082">
    <property type="entry name" value="HisKA"/>
    <property type="match status" value="1"/>
</dbReference>
<feature type="coiled-coil region" evidence="9">
    <location>
        <begin position="240"/>
        <end position="267"/>
    </location>
</feature>
<dbReference type="InterPro" id="IPR050736">
    <property type="entry name" value="Sensor_HK_Regulatory"/>
</dbReference>
<feature type="domain" description="Histidine kinase" evidence="11">
    <location>
        <begin position="267"/>
        <end position="488"/>
    </location>
</feature>
<evidence type="ECO:0000313" key="14">
    <source>
        <dbReference type="Proteomes" id="UP000777784"/>
    </source>
</evidence>
<sequence length="494" mass="54845">MKLLRSPSLFVTFAGSFLAVLIIATIIQAVIIFAVVEPIALGWMEERTVTLTRETALEVGRVLEARPDADIKEILRKRSAASPFVILLFQGIDGRIITSHDDPPQLRDRFPGILEGRIRDDGDSSSMRPFPPPDFAKDHRRSRILARYPVDTASGRLGDIVALPSLRPPGPMGLATPSRLILYLPLAILIAGLAGLLMFRIFVRRLHELETLAAKITEGDLEARIPDPGADEIGRLGSRFNKMTESLAEARRNVEESDRQRRRLLADISHELATPLTSIRGYAETLLNTSVSLSPAERVDYLEDVLEEARRMDFLIQDLLELTRLEAGAIPLTMERLDWISLCRNTIERFLPRFKAEGLNLHWTGSLDEAWITADGRRLEQLLENLLINTLRYVPSGGLVNISIQQPPENHSSHYRLVVEDNGPGFPPEDLNHVFDRFYQGDPARASGGSGLGLAIVKEITLRHGGSIRAENSKNSGAVIIVDLPVTASINKLV</sequence>
<dbReference type="InterPro" id="IPR003594">
    <property type="entry name" value="HATPase_dom"/>
</dbReference>
<dbReference type="GO" id="GO:0000155">
    <property type="term" value="F:phosphorelay sensor kinase activity"/>
    <property type="evidence" value="ECO:0007669"/>
    <property type="project" value="InterPro"/>
</dbReference>
<feature type="transmembrane region" description="Helical" evidence="10">
    <location>
        <begin position="9"/>
        <end position="36"/>
    </location>
</feature>
<dbReference type="PROSITE" id="PS50109">
    <property type="entry name" value="HIS_KIN"/>
    <property type="match status" value="1"/>
</dbReference>
<dbReference type="InterPro" id="IPR004358">
    <property type="entry name" value="Sig_transdc_His_kin-like_C"/>
</dbReference>
<feature type="domain" description="HAMP" evidence="12">
    <location>
        <begin position="200"/>
        <end position="252"/>
    </location>
</feature>
<comment type="catalytic activity">
    <reaction evidence="1">
        <text>ATP + protein L-histidine = ADP + protein N-phospho-L-histidine.</text>
        <dbReference type="EC" id="2.7.13.3"/>
    </reaction>
</comment>
<dbReference type="SMART" id="SM00387">
    <property type="entry name" value="HATPase_c"/>
    <property type="match status" value="1"/>
</dbReference>
<evidence type="ECO:0000256" key="7">
    <source>
        <dbReference type="ARBA" id="ARBA00023012"/>
    </source>
</evidence>
<comment type="caution">
    <text evidence="13">The sequence shown here is derived from an EMBL/GenBank/DDBJ whole genome shotgun (WGS) entry which is preliminary data.</text>
</comment>
<dbReference type="EMBL" id="JAHJDP010000019">
    <property type="protein sequence ID" value="MBU2689861.1"/>
    <property type="molecule type" value="Genomic_DNA"/>
</dbReference>
<keyword evidence="6" id="KW-0418">Kinase</keyword>
<keyword evidence="4" id="KW-0597">Phosphoprotein</keyword>
<dbReference type="SUPFAM" id="SSF55874">
    <property type="entry name" value="ATPase domain of HSP90 chaperone/DNA topoisomerase II/histidine kinase"/>
    <property type="match status" value="1"/>
</dbReference>
<dbReference type="Pfam" id="PF00672">
    <property type="entry name" value="HAMP"/>
    <property type="match status" value="1"/>
</dbReference>
<dbReference type="Proteomes" id="UP000777784">
    <property type="component" value="Unassembled WGS sequence"/>
</dbReference>
<protein>
    <recommendedName>
        <fullName evidence="3">histidine kinase</fullName>
        <ecNumber evidence="3">2.7.13.3</ecNumber>
    </recommendedName>
</protein>
<dbReference type="FunFam" id="1.10.287.130:FF:000001">
    <property type="entry name" value="Two-component sensor histidine kinase"/>
    <property type="match status" value="1"/>
</dbReference>
<feature type="transmembrane region" description="Helical" evidence="10">
    <location>
        <begin position="180"/>
        <end position="203"/>
    </location>
</feature>
<dbReference type="InterPro" id="IPR036097">
    <property type="entry name" value="HisK_dim/P_sf"/>
</dbReference>
<keyword evidence="10" id="KW-1133">Transmembrane helix</keyword>
<proteinExistence type="predicted"/>
<gene>
    <name evidence="13" type="ORF">KJ970_02960</name>
</gene>
<dbReference type="PRINTS" id="PR00344">
    <property type="entry name" value="BCTRLSENSOR"/>
</dbReference>
<evidence type="ECO:0000313" key="13">
    <source>
        <dbReference type="EMBL" id="MBU2689861.1"/>
    </source>
</evidence>
<dbReference type="CDD" id="cd06225">
    <property type="entry name" value="HAMP"/>
    <property type="match status" value="1"/>
</dbReference>
<evidence type="ECO:0000259" key="11">
    <source>
        <dbReference type="PROSITE" id="PS50109"/>
    </source>
</evidence>
<organism evidence="13 14">
    <name type="scientific">Eiseniibacteriota bacterium</name>
    <dbReference type="NCBI Taxonomy" id="2212470"/>
    <lineage>
        <taxon>Bacteria</taxon>
        <taxon>Candidatus Eiseniibacteriota</taxon>
    </lineage>
</organism>
<dbReference type="AlphaFoldDB" id="A0A948W5S3"/>
<evidence type="ECO:0000256" key="1">
    <source>
        <dbReference type="ARBA" id="ARBA00000085"/>
    </source>
</evidence>
<dbReference type="PANTHER" id="PTHR43711:SF1">
    <property type="entry name" value="HISTIDINE KINASE 1"/>
    <property type="match status" value="1"/>
</dbReference>